<dbReference type="GO" id="GO:0008757">
    <property type="term" value="F:S-adenosylmethionine-dependent methyltransferase activity"/>
    <property type="evidence" value="ECO:0007669"/>
    <property type="project" value="InterPro"/>
</dbReference>
<feature type="compositionally biased region" description="Polar residues" evidence="1">
    <location>
        <begin position="55"/>
        <end position="64"/>
    </location>
</feature>
<dbReference type="Gene3D" id="3.40.50.150">
    <property type="entry name" value="Vaccinia Virus protein VP39"/>
    <property type="match status" value="1"/>
</dbReference>
<evidence type="ECO:0000256" key="1">
    <source>
        <dbReference type="SAM" id="MobiDB-lite"/>
    </source>
</evidence>
<proteinExistence type="predicted"/>
<feature type="compositionally biased region" description="Polar residues" evidence="1">
    <location>
        <begin position="18"/>
        <end position="28"/>
    </location>
</feature>
<reference evidence="4" key="1">
    <citation type="journal article" date="2018" name="Nat. Microbiol.">
        <title>Leveraging single-cell genomics to expand the fungal tree of life.</title>
        <authorList>
            <person name="Ahrendt S.R."/>
            <person name="Quandt C.A."/>
            <person name="Ciobanu D."/>
            <person name="Clum A."/>
            <person name="Salamov A."/>
            <person name="Andreopoulos B."/>
            <person name="Cheng J.F."/>
            <person name="Woyke T."/>
            <person name="Pelin A."/>
            <person name="Henrissat B."/>
            <person name="Reynolds N.K."/>
            <person name="Benny G.L."/>
            <person name="Smith M.E."/>
            <person name="James T.Y."/>
            <person name="Grigoriev I.V."/>
        </authorList>
    </citation>
    <scope>NUCLEOTIDE SEQUENCE [LARGE SCALE GENOMIC DNA]</scope>
</reference>
<gene>
    <name evidence="3" type="ORF">BJ684DRAFT_21993</name>
</gene>
<feature type="region of interest" description="Disordered" evidence="1">
    <location>
        <begin position="1"/>
        <end position="68"/>
    </location>
</feature>
<feature type="domain" description="Methyltransferase type 11" evidence="2">
    <location>
        <begin position="151"/>
        <end position="199"/>
    </location>
</feature>
<dbReference type="InterPro" id="IPR013216">
    <property type="entry name" value="Methyltransf_11"/>
</dbReference>
<evidence type="ECO:0000313" key="3">
    <source>
        <dbReference type="EMBL" id="RKP11438.1"/>
    </source>
</evidence>
<dbReference type="OrthoDB" id="2013972at2759"/>
<name>A0A4P9XYE4_9FUNG</name>
<dbReference type="SUPFAM" id="SSF53335">
    <property type="entry name" value="S-adenosyl-L-methionine-dependent methyltransferases"/>
    <property type="match status" value="1"/>
</dbReference>
<evidence type="ECO:0000313" key="4">
    <source>
        <dbReference type="Proteomes" id="UP000267251"/>
    </source>
</evidence>
<dbReference type="EMBL" id="KZ988909">
    <property type="protein sequence ID" value="RKP11438.1"/>
    <property type="molecule type" value="Genomic_DNA"/>
</dbReference>
<dbReference type="Pfam" id="PF08241">
    <property type="entry name" value="Methyltransf_11"/>
    <property type="match status" value="1"/>
</dbReference>
<protein>
    <recommendedName>
        <fullName evidence="2">Methyltransferase type 11 domain-containing protein</fullName>
    </recommendedName>
</protein>
<organism evidence="3 4">
    <name type="scientific">Piptocephalis cylindrospora</name>
    <dbReference type="NCBI Taxonomy" id="1907219"/>
    <lineage>
        <taxon>Eukaryota</taxon>
        <taxon>Fungi</taxon>
        <taxon>Fungi incertae sedis</taxon>
        <taxon>Zoopagomycota</taxon>
        <taxon>Zoopagomycotina</taxon>
        <taxon>Zoopagomycetes</taxon>
        <taxon>Zoopagales</taxon>
        <taxon>Piptocephalidaceae</taxon>
        <taxon>Piptocephalis</taxon>
    </lineage>
</organism>
<dbReference type="InterPro" id="IPR029063">
    <property type="entry name" value="SAM-dependent_MTases_sf"/>
</dbReference>
<dbReference type="Proteomes" id="UP000267251">
    <property type="component" value="Unassembled WGS sequence"/>
</dbReference>
<evidence type="ECO:0000259" key="2">
    <source>
        <dbReference type="Pfam" id="PF08241"/>
    </source>
</evidence>
<dbReference type="AlphaFoldDB" id="A0A4P9XYE4"/>
<sequence>MGVNHSKYGSKKDRAASHSPTKGTQAKLKSSWLRKSDGMLYTRSLPQSPVRPRSIQESTHSAEGNYSLPDIEAESERRLANLVDIIFYQYKKYFRAPICCEPAEILEIGSSADKWVAGVARLYPMCKVTGLTTHLFQGISETLPENASFLPSSSISHLPFRDNQFNLVYGLCALRYIPFDILLSVLQEILRCIQPGGYIEIWQPDYRYHDSGPAGEAVEKMVWTYLKSRGIRPEVVHHMEGLLQDAGFINVNAKTSRASIGEWAAMRGRVMANGILGMLRNMADDMIIRGDIETGEQFKTIIDAWEEEIPHTQVHTLYYSFCAQKPLQDSRSG</sequence>
<keyword evidence="4" id="KW-1185">Reference proteome</keyword>
<accession>A0A4P9XYE4</accession>